<organism evidence="2 3">
    <name type="scientific">Nocardia seriolae</name>
    <dbReference type="NCBI Taxonomy" id="37332"/>
    <lineage>
        <taxon>Bacteria</taxon>
        <taxon>Bacillati</taxon>
        <taxon>Actinomycetota</taxon>
        <taxon>Actinomycetes</taxon>
        <taxon>Mycobacteriales</taxon>
        <taxon>Nocardiaceae</taxon>
        <taxon>Nocardia</taxon>
    </lineage>
</organism>
<dbReference type="InterPro" id="IPR013324">
    <property type="entry name" value="RNA_pol_sigma_r3/r4-like"/>
</dbReference>
<dbReference type="AlphaFoldDB" id="A0ABC9YVY4"/>
<evidence type="ECO:0000313" key="1">
    <source>
        <dbReference type="EMBL" id="APB01102.1"/>
    </source>
</evidence>
<evidence type="ECO:0000313" key="3">
    <source>
        <dbReference type="Proteomes" id="UP000037179"/>
    </source>
</evidence>
<evidence type="ECO:0000313" key="4">
    <source>
        <dbReference type="Proteomes" id="UP000180166"/>
    </source>
</evidence>
<dbReference type="RefSeq" id="WP_033088279.1">
    <property type="nucleotide sequence ID" value="NZ_AP017900.1"/>
</dbReference>
<reference evidence="2 3" key="2">
    <citation type="journal article" date="2016" name="Genome Announc.">
        <title>Draft Genome Sequence of Erythromycin- and Oxytetracycline-Sensitive Nocardia seriolae Strain U-1 (NBRC 110359).</title>
        <authorList>
            <person name="Imajoh M."/>
            <person name="Sukeda M."/>
            <person name="Shimizu M."/>
            <person name="Yamane J."/>
            <person name="Ohnishi K."/>
            <person name="Oshima S."/>
        </authorList>
    </citation>
    <scope>NUCLEOTIDE SEQUENCE [LARGE SCALE GENOMIC DNA]</scope>
    <source>
        <strain evidence="2 3">U-1</strain>
    </source>
</reference>
<gene>
    <name evidence="1" type="ORF">NS506_07075</name>
    <name evidence="2" type="ORF">NSK11_contig00058-0008</name>
</gene>
<evidence type="ECO:0008006" key="5">
    <source>
        <dbReference type="Google" id="ProtNLM"/>
    </source>
</evidence>
<proteinExistence type="predicted"/>
<dbReference type="Proteomes" id="UP000037179">
    <property type="component" value="Unassembled WGS sequence"/>
</dbReference>
<reference evidence="1 4" key="3">
    <citation type="submission" date="2016-10" db="EMBL/GenBank/DDBJ databases">
        <title>Genome sequence of Nocardia seriolae strain EM150506, isolated from Anguila japonica.</title>
        <authorList>
            <person name="Han H.-J."/>
        </authorList>
    </citation>
    <scope>NUCLEOTIDE SEQUENCE [LARGE SCALE GENOMIC DNA]</scope>
    <source>
        <strain evidence="1 4">EM150506</strain>
    </source>
</reference>
<sequence length="162" mass="17632">MPADFPTQPVSGAAPTMPGLDTLTAAASGKRSALAEVLAYTHRFVTSYCRAALGPEPISDNLATQLGTAITTGWPAAWAARRDFLEFAYTSAHRAVRICRYQVPHQRLSGPLTDRQREIITLRVPVGLSPLETAVALDIPVRDVHRETRRAFAVLRAHPHVA</sequence>
<dbReference type="KEGG" id="nsr:NS506_07075"/>
<name>A0ABC9YVY4_9NOCA</name>
<dbReference type="Proteomes" id="UP000180166">
    <property type="component" value="Chromosome"/>
</dbReference>
<protein>
    <recommendedName>
        <fullName evidence="5">RNA polymerase sigma-70 region 4 domain-containing protein</fullName>
    </recommendedName>
</protein>
<accession>A0ABC9YVY4</accession>
<dbReference type="Gene3D" id="1.10.10.10">
    <property type="entry name" value="Winged helix-like DNA-binding domain superfamily/Winged helix DNA-binding domain"/>
    <property type="match status" value="1"/>
</dbReference>
<dbReference type="InterPro" id="IPR036388">
    <property type="entry name" value="WH-like_DNA-bd_sf"/>
</dbReference>
<dbReference type="EMBL" id="CP017839">
    <property type="protein sequence ID" value="APB01102.1"/>
    <property type="molecule type" value="Genomic_DNA"/>
</dbReference>
<dbReference type="SUPFAM" id="SSF88659">
    <property type="entry name" value="Sigma3 and sigma4 domains of RNA polymerase sigma factors"/>
    <property type="match status" value="1"/>
</dbReference>
<dbReference type="GeneID" id="93369966"/>
<reference evidence="3" key="1">
    <citation type="submission" date="2015-07" db="EMBL/GenBank/DDBJ databases">
        <title>Nocardia seriolae U-1 whole genome shotgun sequence.</title>
        <authorList>
            <person name="Imajoh M."/>
            <person name="Fukumoto Y."/>
            <person name="Sukeda M."/>
            <person name="Yamane J."/>
            <person name="Yamasaki K."/>
            <person name="Shimizu M."/>
            <person name="Ohnishi K."/>
            <person name="Oshima S."/>
        </authorList>
    </citation>
    <scope>NUCLEOTIDE SEQUENCE [LARGE SCALE GENOMIC DNA]</scope>
    <source>
        <strain evidence="3">U-1</strain>
    </source>
</reference>
<evidence type="ECO:0000313" key="2">
    <source>
        <dbReference type="EMBL" id="GAP29514.1"/>
    </source>
</evidence>
<dbReference type="EMBL" id="BBYQ01000058">
    <property type="protein sequence ID" value="GAP29514.1"/>
    <property type="molecule type" value="Genomic_DNA"/>
</dbReference>
<keyword evidence="3" id="KW-1185">Reference proteome</keyword>